<keyword evidence="2" id="KW-1185">Reference proteome</keyword>
<evidence type="ECO:0000313" key="2">
    <source>
        <dbReference type="Proteomes" id="UP001218188"/>
    </source>
</evidence>
<sequence>FKRNVQYDCESAGCDTSGVRLPIQKYKYIVVHNPLARFFINSHPFHNAHLLRTTLPR</sequence>
<reference evidence="1" key="1">
    <citation type="submission" date="2023-03" db="EMBL/GenBank/DDBJ databases">
        <title>Massive genome expansion in bonnet fungi (Mycena s.s.) driven by repeated elements and novel gene families across ecological guilds.</title>
        <authorList>
            <consortium name="Lawrence Berkeley National Laboratory"/>
            <person name="Harder C.B."/>
            <person name="Miyauchi S."/>
            <person name="Viragh M."/>
            <person name="Kuo A."/>
            <person name="Thoen E."/>
            <person name="Andreopoulos B."/>
            <person name="Lu D."/>
            <person name="Skrede I."/>
            <person name="Drula E."/>
            <person name="Henrissat B."/>
            <person name="Morin E."/>
            <person name="Kohler A."/>
            <person name="Barry K."/>
            <person name="LaButti K."/>
            <person name="Morin E."/>
            <person name="Salamov A."/>
            <person name="Lipzen A."/>
            <person name="Mereny Z."/>
            <person name="Hegedus B."/>
            <person name="Baldrian P."/>
            <person name="Stursova M."/>
            <person name="Weitz H."/>
            <person name="Taylor A."/>
            <person name="Grigoriev I.V."/>
            <person name="Nagy L.G."/>
            <person name="Martin F."/>
            <person name="Kauserud H."/>
        </authorList>
    </citation>
    <scope>NUCLEOTIDE SEQUENCE</scope>
    <source>
        <strain evidence="1">CBHHK200</strain>
    </source>
</reference>
<feature type="non-terminal residue" evidence="1">
    <location>
        <position position="1"/>
    </location>
</feature>
<comment type="caution">
    <text evidence="1">The sequence shown here is derived from an EMBL/GenBank/DDBJ whole genome shotgun (WGS) entry which is preliminary data.</text>
</comment>
<gene>
    <name evidence="1" type="ORF">C8F04DRAFT_907563</name>
</gene>
<feature type="non-terminal residue" evidence="1">
    <location>
        <position position="57"/>
    </location>
</feature>
<proteinExistence type="predicted"/>
<name>A0AAD6RX08_9AGAR</name>
<protein>
    <submittedName>
        <fullName evidence="1">Uncharacterized protein</fullName>
    </submittedName>
</protein>
<accession>A0AAD6RX08</accession>
<organism evidence="1 2">
    <name type="scientific">Mycena alexandri</name>
    <dbReference type="NCBI Taxonomy" id="1745969"/>
    <lineage>
        <taxon>Eukaryota</taxon>
        <taxon>Fungi</taxon>
        <taxon>Dikarya</taxon>
        <taxon>Basidiomycota</taxon>
        <taxon>Agaricomycotina</taxon>
        <taxon>Agaricomycetes</taxon>
        <taxon>Agaricomycetidae</taxon>
        <taxon>Agaricales</taxon>
        <taxon>Marasmiineae</taxon>
        <taxon>Mycenaceae</taxon>
        <taxon>Mycena</taxon>
    </lineage>
</organism>
<dbReference type="Proteomes" id="UP001218188">
    <property type="component" value="Unassembled WGS sequence"/>
</dbReference>
<dbReference type="EMBL" id="JARJCM010000452">
    <property type="protein sequence ID" value="KAJ7016924.1"/>
    <property type="molecule type" value="Genomic_DNA"/>
</dbReference>
<dbReference type="AlphaFoldDB" id="A0AAD6RX08"/>
<evidence type="ECO:0000313" key="1">
    <source>
        <dbReference type="EMBL" id="KAJ7016924.1"/>
    </source>
</evidence>